<protein>
    <recommendedName>
        <fullName evidence="3">Lipocalin-like domain-containing protein</fullName>
    </recommendedName>
</protein>
<dbReference type="Proteomes" id="UP000006073">
    <property type="component" value="Unassembled WGS sequence"/>
</dbReference>
<evidence type="ECO:0008006" key="3">
    <source>
        <dbReference type="Google" id="ProtNLM"/>
    </source>
</evidence>
<evidence type="ECO:0000313" key="2">
    <source>
        <dbReference type="Proteomes" id="UP000006073"/>
    </source>
</evidence>
<dbReference type="EMBL" id="ALWO02000021">
    <property type="protein sequence ID" value="EOZ98937.1"/>
    <property type="molecule type" value="Genomic_DNA"/>
</dbReference>
<reference evidence="1 2" key="1">
    <citation type="journal article" date="2013" name="Genome Announc.">
        <title>Draft Genome Sequence of Indibacter alkaliphilus Strain LW1T, Isolated from Lonar Lake, a Haloalkaline Lake in the Buldana District of Maharashtra, India.</title>
        <authorList>
            <person name="Singh A."/>
            <person name="Kumar Jangir P."/>
            <person name="Sharma R."/>
            <person name="Singh A."/>
            <person name="Kumar Pinnaka A."/>
            <person name="Shivaji S."/>
        </authorList>
    </citation>
    <scope>NUCLEOTIDE SEQUENCE [LARGE SCALE GENOMIC DNA]</scope>
    <source>
        <strain evidence="2">CCUG 57479 / KCTC 22604 / LW1</strain>
    </source>
</reference>
<evidence type="ECO:0000313" key="1">
    <source>
        <dbReference type="EMBL" id="EOZ98937.1"/>
    </source>
</evidence>
<dbReference type="RefSeq" id="WP_009035895.1">
    <property type="nucleotide sequence ID" value="NZ_ALWO02000021.1"/>
</dbReference>
<accession>S2DIY2</accession>
<dbReference type="STRING" id="1189612.A33Q_0920"/>
<proteinExistence type="predicted"/>
<name>S2DIY2_INDAL</name>
<dbReference type="AlphaFoldDB" id="S2DIY2"/>
<organism evidence="1 2">
    <name type="scientific">Indibacter alkaliphilus (strain CCUG 57479 / KCTC 22604 / LW1)</name>
    <dbReference type="NCBI Taxonomy" id="1189612"/>
    <lineage>
        <taxon>Bacteria</taxon>
        <taxon>Pseudomonadati</taxon>
        <taxon>Bacteroidota</taxon>
        <taxon>Cytophagia</taxon>
        <taxon>Cytophagales</taxon>
        <taxon>Cyclobacteriaceae</taxon>
    </lineage>
</organism>
<sequence length="142" mass="16694">MTKVIILIGSFILVLSPILEGKWILEKYETFENIIGSKSFQELSNEDQIRGFQMYNLYMENVFLEFKSDTLHFKDLKNEKIIDKIGLWYIDKDTLIINDLEVLATYKYFIESHSDCELYLKTIFPDGEIAKNGRVFVNESCK</sequence>
<keyword evidence="2" id="KW-1185">Reference proteome</keyword>
<comment type="caution">
    <text evidence="1">The sequence shown here is derived from an EMBL/GenBank/DDBJ whole genome shotgun (WGS) entry which is preliminary data.</text>
</comment>
<gene>
    <name evidence="1" type="ORF">A33Q_0920</name>
</gene>
<dbReference type="OrthoDB" id="826850at2"/>